<dbReference type="AlphaFoldDB" id="A0A1C3EU97"/>
<sequence length="741" mass="81655">MRRTIWIMAALSCSLLLPDVLPVGLPHSAAASEMFPEQKYLPNNSVALASVRLRNIVESPLYRQAEGAGLLAESPLMNWPFLQNPADIERLLIAVDQPVVDRWAQLAKFGEVKKLNRSRDPLWGLMQVDVAMHNHAGGRNTRLPRPDGDAEGKATGLSWRVHLLPLLDELELYKQFHFDEPWDSPHNKTLIPRMPKVFATAGVTEPGKTSMHLPVGEKLVFQNGRAQGPSFRDDRDGHESTIMIVVADQSLATEWTKPGGLPIDLDNVRQSLGGIPTEGRPIVMMSGRILKVSPNIRDQDLVAFMTAHGDEWLNFQGVYAPSNPLQPLPTMIATLKEPVAAHHMERSANEWTTINGETVYLKDGVGLWAPTPTTVVMGNYEALQSRLRTGTATTNVQHPLIDRLSRTDDFSIAVDIKSQDALLEKMATFLPQAEQLLKFESIVIDADLSRRTAGGTLARVELLTRQPESSAVATEDLRKQLNIARAVVPGLIESAAGAPLVDFVVNSMKGVVVKQEGAHIVLTVLAPANIKELPDLVQPLFEKLGSEWFANSERNSLKQIGLALHRYHDVHDRFPSNSRGPEVGDKGGLSWRVHLLPFLGRADLYNEFHLGEPWDSEHNLKLAQQMPEVFHSDLVADPTKTPFQVFVGEGTPLGGDEGLPLKALRDSTMHTILVVQAGADQATIWTKPGGLTYEKPNPAQGLGNVGDRGFLALLADGSVQRFSATLYPHLLRHLIEHNNGW</sequence>
<dbReference type="Pfam" id="PF07596">
    <property type="entry name" value="SBP_bac_10"/>
    <property type="match status" value="2"/>
</dbReference>
<accession>A0A1C3EU97</accession>
<organism evidence="3 4">
    <name type="scientific">Planctopirus hydrillae</name>
    <dbReference type="NCBI Taxonomy" id="1841610"/>
    <lineage>
        <taxon>Bacteria</taxon>
        <taxon>Pseudomonadati</taxon>
        <taxon>Planctomycetota</taxon>
        <taxon>Planctomycetia</taxon>
        <taxon>Planctomycetales</taxon>
        <taxon>Planctomycetaceae</taxon>
        <taxon>Planctopirus</taxon>
    </lineage>
</organism>
<name>A0A1C3EU97_9PLAN</name>
<feature type="domain" description="DUF1559" evidence="2">
    <location>
        <begin position="127"/>
        <end position="189"/>
    </location>
</feature>
<reference evidence="3 4" key="1">
    <citation type="submission" date="2016-05" db="EMBL/GenBank/DDBJ databases">
        <title>Genomic and physiological characterization of Planctopirus sp. isolated from fresh water lake.</title>
        <authorList>
            <person name="Subhash Y."/>
            <person name="Ramana C."/>
        </authorList>
    </citation>
    <scope>NUCLEOTIDE SEQUENCE [LARGE SCALE GENOMIC DNA]</scope>
    <source>
        <strain evidence="3 4">JC280</strain>
    </source>
</reference>
<evidence type="ECO:0000313" key="4">
    <source>
        <dbReference type="Proteomes" id="UP000094828"/>
    </source>
</evidence>
<feature type="signal peptide" evidence="1">
    <location>
        <begin position="1"/>
        <end position="18"/>
    </location>
</feature>
<dbReference type="PANTHER" id="PTHR30093:SF2">
    <property type="entry name" value="TYPE II SECRETION SYSTEM PROTEIN H"/>
    <property type="match status" value="1"/>
</dbReference>
<gene>
    <name evidence="3" type="ORF">A6X21_15440</name>
</gene>
<comment type="caution">
    <text evidence="3">The sequence shown here is derived from an EMBL/GenBank/DDBJ whole genome shotgun (WGS) entry which is preliminary data.</text>
</comment>
<dbReference type="PANTHER" id="PTHR30093">
    <property type="entry name" value="GENERAL SECRETION PATHWAY PROTEIN G"/>
    <property type="match status" value="1"/>
</dbReference>
<dbReference type="InterPro" id="IPR011453">
    <property type="entry name" value="DUF1559"/>
</dbReference>
<feature type="chain" id="PRO_5008673430" description="DUF1559 domain-containing protein" evidence="1">
    <location>
        <begin position="19"/>
        <end position="741"/>
    </location>
</feature>
<protein>
    <recommendedName>
        <fullName evidence="2">DUF1559 domain-containing protein</fullName>
    </recommendedName>
</protein>
<feature type="domain" description="DUF1559" evidence="2">
    <location>
        <begin position="555"/>
        <end position="627"/>
    </location>
</feature>
<evidence type="ECO:0000313" key="3">
    <source>
        <dbReference type="EMBL" id="ODA36735.1"/>
    </source>
</evidence>
<proteinExistence type="predicted"/>
<dbReference type="STRING" id="1841610.A6X21_15440"/>
<evidence type="ECO:0000259" key="2">
    <source>
        <dbReference type="Pfam" id="PF07596"/>
    </source>
</evidence>
<dbReference type="EMBL" id="LYDR01000004">
    <property type="protein sequence ID" value="ODA36735.1"/>
    <property type="molecule type" value="Genomic_DNA"/>
</dbReference>
<keyword evidence="4" id="KW-1185">Reference proteome</keyword>
<dbReference type="Proteomes" id="UP000094828">
    <property type="component" value="Unassembled WGS sequence"/>
</dbReference>
<dbReference type="RefSeq" id="WP_068845256.1">
    <property type="nucleotide sequence ID" value="NZ_LYDR01000004.1"/>
</dbReference>
<keyword evidence="1" id="KW-0732">Signal</keyword>
<evidence type="ECO:0000256" key="1">
    <source>
        <dbReference type="SAM" id="SignalP"/>
    </source>
</evidence>